<dbReference type="InterPro" id="IPR027417">
    <property type="entry name" value="P-loop_NTPase"/>
</dbReference>
<dbReference type="Proteomes" id="UP000823638">
    <property type="component" value="Unassembled WGS sequence"/>
</dbReference>
<dbReference type="SUPFAM" id="SSF55186">
    <property type="entry name" value="ThrRS/AlaRS common domain"/>
    <property type="match status" value="1"/>
</dbReference>
<reference evidence="2" key="1">
    <citation type="submission" date="2020-10" db="EMBL/GenBank/DDBJ databases">
        <authorList>
            <person name="Gilroy R."/>
        </authorList>
    </citation>
    <scope>NUCLEOTIDE SEQUENCE</scope>
    <source>
        <strain evidence="2">10532</strain>
    </source>
</reference>
<feature type="domain" description="AAA+ ATPase" evidence="1">
    <location>
        <begin position="284"/>
        <end position="445"/>
    </location>
</feature>
<gene>
    <name evidence="2" type="ORF">IAA81_05090</name>
</gene>
<dbReference type="CDD" id="cd02028">
    <property type="entry name" value="UMPK_like"/>
    <property type="match status" value="1"/>
</dbReference>
<evidence type="ECO:0000259" key="1">
    <source>
        <dbReference type="SMART" id="SM00382"/>
    </source>
</evidence>
<dbReference type="Gene3D" id="3.40.50.300">
    <property type="entry name" value="P-loop containing nucleotide triphosphate hydrolases"/>
    <property type="match status" value="1"/>
</dbReference>
<comment type="caution">
    <text evidence="2">The sequence shown here is derived from an EMBL/GenBank/DDBJ whole genome shotgun (WGS) entry which is preliminary data.</text>
</comment>
<dbReference type="GO" id="GO:0016301">
    <property type="term" value="F:kinase activity"/>
    <property type="evidence" value="ECO:0007669"/>
    <property type="project" value="UniProtKB-KW"/>
</dbReference>
<evidence type="ECO:0000313" key="3">
    <source>
        <dbReference type="Proteomes" id="UP000823638"/>
    </source>
</evidence>
<dbReference type="PANTHER" id="PTHR10285">
    <property type="entry name" value="URIDINE KINASE"/>
    <property type="match status" value="1"/>
</dbReference>
<dbReference type="Pfam" id="PF00485">
    <property type="entry name" value="PRK"/>
    <property type="match status" value="1"/>
</dbReference>
<dbReference type="InterPro" id="IPR003593">
    <property type="entry name" value="AAA+_ATPase"/>
</dbReference>
<dbReference type="GO" id="GO:0005524">
    <property type="term" value="F:ATP binding"/>
    <property type="evidence" value="ECO:0007669"/>
    <property type="project" value="InterPro"/>
</dbReference>
<accession>A0A9D9HPR9</accession>
<dbReference type="EMBL" id="JADIMM010000070">
    <property type="protein sequence ID" value="MBO8457588.1"/>
    <property type="molecule type" value="Genomic_DNA"/>
</dbReference>
<dbReference type="InterPro" id="IPR006083">
    <property type="entry name" value="PRK/URK"/>
</dbReference>
<dbReference type="InterPro" id="IPR018163">
    <property type="entry name" value="Thr/Ala-tRNA-synth_IIc_edit"/>
</dbReference>
<dbReference type="Gene3D" id="3.30.980.10">
    <property type="entry name" value="Threonyl-trna Synthetase, Chain A, domain 2"/>
    <property type="match status" value="1"/>
</dbReference>
<dbReference type="AlphaFoldDB" id="A0A9D9HPR9"/>
<keyword evidence="2" id="KW-0808">Transferase</keyword>
<evidence type="ECO:0000313" key="2">
    <source>
        <dbReference type="EMBL" id="MBO8457588.1"/>
    </source>
</evidence>
<keyword evidence="2" id="KW-0418">Kinase</keyword>
<name>A0A9D9HPR9_9SPIR</name>
<dbReference type="SUPFAM" id="SSF52540">
    <property type="entry name" value="P-loop containing nucleoside triphosphate hydrolases"/>
    <property type="match status" value="1"/>
</dbReference>
<sequence>MKMIKVTFPDNRTEELPPETKGFQILDRFSVNPESIIAIRINNEICSLDLPITIRANLEPVTIQNSDGMNIYRRSLCFVLGTAASELFPEKNLVVGHSLGYGYYYTLGNNGKISEEDIAKLYERMKEIIRADEVITTEYIAYDEALELFDSKGSYSTSLILHTLSSPRVKINRCRNFKDISYAPLCYKTGILSVFELVPYQEGFLLRFPPTILVNKLSAFEDIPQLFSVYSTYKKWGKEIGVSFVGELNEKVNSKQIKEFIEITETLQTKKISEISDMILSREKVKVVLIAGPSSSGKTTTSKKLSMQLRVNGYEPRVIELDNYFVGREKTPRDKNGNFDYECLEALDIELLNQNLLDLFAGREIELPAYDFVKGIQYKSGKKLHLNEKSILILEGIHGLNDKLTPLIPSEKKFKLYLSALTQLNLDDHNRIPTRDNRLIRRIVRDSNFRGKNAADTIKMWPNVLAGERKHIFPYQDKADVMFNSALDYELGVLKVYAEPLLRMVKPTQKEFSEASRLLAFLNNFLPISSSYVPGQSIVREFIGGSDFKY</sequence>
<proteinExistence type="predicted"/>
<protein>
    <submittedName>
        <fullName evidence="2">Nucleoside kinase</fullName>
    </submittedName>
</protein>
<organism evidence="2 3">
    <name type="scientific">Candidatus Gallitreponema excrementavium</name>
    <dbReference type="NCBI Taxonomy" id="2840840"/>
    <lineage>
        <taxon>Bacteria</taxon>
        <taxon>Pseudomonadati</taxon>
        <taxon>Spirochaetota</taxon>
        <taxon>Spirochaetia</taxon>
        <taxon>Spirochaetales</taxon>
        <taxon>Candidatus Gallitreponema</taxon>
    </lineage>
</organism>
<dbReference type="SMART" id="SM00382">
    <property type="entry name" value="AAA"/>
    <property type="match status" value="1"/>
</dbReference>
<reference evidence="2" key="2">
    <citation type="journal article" date="2021" name="PeerJ">
        <title>Extensive microbial diversity within the chicken gut microbiome revealed by metagenomics and culture.</title>
        <authorList>
            <person name="Gilroy R."/>
            <person name="Ravi A."/>
            <person name="Getino M."/>
            <person name="Pursley I."/>
            <person name="Horton D.L."/>
            <person name="Alikhan N.F."/>
            <person name="Baker D."/>
            <person name="Gharbi K."/>
            <person name="Hall N."/>
            <person name="Watson M."/>
            <person name="Adriaenssens E.M."/>
            <person name="Foster-Nyarko E."/>
            <person name="Jarju S."/>
            <person name="Secka A."/>
            <person name="Antonio M."/>
            <person name="Oren A."/>
            <person name="Chaudhuri R.R."/>
            <person name="La Ragione R."/>
            <person name="Hildebrand F."/>
            <person name="Pallen M.J."/>
        </authorList>
    </citation>
    <scope>NUCLEOTIDE SEQUENCE</scope>
    <source>
        <strain evidence="2">10532</strain>
    </source>
</reference>